<dbReference type="AlphaFoldDB" id="A0AAV3U6T9"/>
<dbReference type="NCBIfam" id="TIGR01493">
    <property type="entry name" value="HAD-SF-IA-v2"/>
    <property type="match status" value="1"/>
</dbReference>
<organism evidence="5 6">
    <name type="scientific">Halioxenophilus aromaticivorans</name>
    <dbReference type="NCBI Taxonomy" id="1306992"/>
    <lineage>
        <taxon>Bacteria</taxon>
        <taxon>Pseudomonadati</taxon>
        <taxon>Pseudomonadota</taxon>
        <taxon>Gammaproteobacteria</taxon>
        <taxon>Alteromonadales</taxon>
        <taxon>Alteromonadaceae</taxon>
        <taxon>Halioxenophilus</taxon>
    </lineage>
</organism>
<dbReference type="NCBIfam" id="TIGR01428">
    <property type="entry name" value="HAD_type_II"/>
    <property type="match status" value="1"/>
</dbReference>
<dbReference type="RefSeq" id="WP_345425924.1">
    <property type="nucleotide sequence ID" value="NZ_AP031496.1"/>
</dbReference>
<dbReference type="PRINTS" id="PR00413">
    <property type="entry name" value="HADHALOGNASE"/>
</dbReference>
<dbReference type="PANTHER" id="PTHR43316:SF3">
    <property type="entry name" value="HALOACID DEHALOGENASE, TYPE II (AFU_ORTHOLOGUE AFUA_2G07750)-RELATED"/>
    <property type="match status" value="1"/>
</dbReference>
<reference evidence="6" key="1">
    <citation type="journal article" date="2019" name="Int. J. Syst. Evol. Microbiol.">
        <title>The Global Catalogue of Microorganisms (GCM) 10K type strain sequencing project: providing services to taxonomists for standard genome sequencing and annotation.</title>
        <authorList>
            <consortium name="The Broad Institute Genomics Platform"/>
            <consortium name="The Broad Institute Genome Sequencing Center for Infectious Disease"/>
            <person name="Wu L."/>
            <person name="Ma J."/>
        </authorList>
    </citation>
    <scope>NUCLEOTIDE SEQUENCE [LARGE SCALE GENOMIC DNA]</scope>
    <source>
        <strain evidence="6">JCM 19134</strain>
    </source>
</reference>
<evidence type="ECO:0000256" key="3">
    <source>
        <dbReference type="RuleBase" id="RU368077"/>
    </source>
</evidence>
<dbReference type="InterPro" id="IPR006328">
    <property type="entry name" value="2-HAD"/>
</dbReference>
<dbReference type="Pfam" id="PF00702">
    <property type="entry name" value="Hydrolase"/>
    <property type="match status" value="1"/>
</dbReference>
<accession>A0AAV3U6T9</accession>
<dbReference type="SUPFAM" id="SSF56784">
    <property type="entry name" value="HAD-like"/>
    <property type="match status" value="1"/>
</dbReference>
<comment type="catalytic activity">
    <reaction evidence="3">
        <text>an (S)-2-haloacid + H2O = a (2R)-2-hydroxycarboxylate + a halide anion + H(+)</text>
        <dbReference type="Rhea" id="RHEA:11192"/>
        <dbReference type="ChEBI" id="CHEBI:15377"/>
        <dbReference type="ChEBI" id="CHEBI:15378"/>
        <dbReference type="ChEBI" id="CHEBI:16042"/>
        <dbReference type="ChEBI" id="CHEBI:58314"/>
        <dbReference type="ChEBI" id="CHEBI:137405"/>
        <dbReference type="EC" id="3.8.1.2"/>
    </reaction>
</comment>
<dbReference type="CDD" id="cd02588">
    <property type="entry name" value="HAD_L2-DEX"/>
    <property type="match status" value="1"/>
</dbReference>
<dbReference type="InterPro" id="IPR006439">
    <property type="entry name" value="HAD-SF_hydro_IA"/>
</dbReference>
<evidence type="ECO:0000313" key="6">
    <source>
        <dbReference type="Proteomes" id="UP001409585"/>
    </source>
</evidence>
<proteinExistence type="inferred from homology"/>
<comment type="function">
    <text evidence="3">Catalyzes the hydrolytic dehalogenation of small (S)-2-haloalkanoic acids to yield the corresponding (R)-2-hydroxyalkanoic acids.</text>
</comment>
<dbReference type="Proteomes" id="UP001409585">
    <property type="component" value="Unassembled WGS sequence"/>
</dbReference>
<protein>
    <recommendedName>
        <fullName evidence="3">(S)-2-haloacid dehalogenase</fullName>
        <ecNumber evidence="3">3.8.1.2</ecNumber>
    </recommendedName>
    <alternativeName>
        <fullName evidence="3">2-haloalkanoic acid dehalogenase</fullName>
    </alternativeName>
    <alternativeName>
        <fullName evidence="3">Halocarboxylic acid halidohydrolase</fullName>
    </alternativeName>
    <alternativeName>
        <fullName evidence="3">L-2-haloacid dehalogenase</fullName>
    </alternativeName>
</protein>
<comment type="caution">
    <text evidence="5">The sequence shown here is derived from an EMBL/GenBank/DDBJ whole genome shotgun (WGS) entry which is preliminary data.</text>
</comment>
<dbReference type="InterPro" id="IPR051540">
    <property type="entry name" value="S-2-haloacid_dehalogenase"/>
</dbReference>
<comment type="similarity">
    <text evidence="1 3">Belongs to the HAD-like hydrolase superfamily. S-2-haloalkanoic acid dehalogenase family.</text>
</comment>
<evidence type="ECO:0000313" key="5">
    <source>
        <dbReference type="EMBL" id="GAA4952654.1"/>
    </source>
</evidence>
<dbReference type="SFLD" id="SFLDG01129">
    <property type="entry name" value="C1.5:_HAD__Beta-PGM__Phosphata"/>
    <property type="match status" value="1"/>
</dbReference>
<dbReference type="GO" id="GO:0018784">
    <property type="term" value="F:(S)-2-haloacid dehalogenase activity"/>
    <property type="evidence" value="ECO:0007669"/>
    <property type="project" value="UniProtKB-UniRule"/>
</dbReference>
<keyword evidence="4" id="KW-0732">Signal</keyword>
<dbReference type="SFLD" id="SFLDS00003">
    <property type="entry name" value="Haloacid_Dehalogenase"/>
    <property type="match status" value="1"/>
</dbReference>
<dbReference type="InterPro" id="IPR023214">
    <property type="entry name" value="HAD_sf"/>
</dbReference>
<evidence type="ECO:0000256" key="1">
    <source>
        <dbReference type="ARBA" id="ARBA00008106"/>
    </source>
</evidence>
<name>A0AAV3U6T9_9ALTE</name>
<evidence type="ECO:0000256" key="2">
    <source>
        <dbReference type="ARBA" id="ARBA00022801"/>
    </source>
</evidence>
<dbReference type="Gene3D" id="3.40.50.1000">
    <property type="entry name" value="HAD superfamily/HAD-like"/>
    <property type="match status" value="1"/>
</dbReference>
<gene>
    <name evidence="5" type="ORF">GCM10025791_36820</name>
</gene>
<dbReference type="InterPro" id="IPR023198">
    <property type="entry name" value="PGP-like_dom2"/>
</dbReference>
<dbReference type="PANTHER" id="PTHR43316">
    <property type="entry name" value="HYDROLASE, HALOACID DELAHOGENASE-RELATED"/>
    <property type="match status" value="1"/>
</dbReference>
<dbReference type="EMBL" id="BAABLX010000029">
    <property type="protein sequence ID" value="GAA4952654.1"/>
    <property type="molecule type" value="Genomic_DNA"/>
</dbReference>
<dbReference type="InterPro" id="IPR036412">
    <property type="entry name" value="HAD-like_sf"/>
</dbReference>
<dbReference type="Gene3D" id="1.10.150.240">
    <property type="entry name" value="Putative phosphatase, domain 2"/>
    <property type="match status" value="1"/>
</dbReference>
<feature type="signal peptide" evidence="4">
    <location>
        <begin position="1"/>
        <end position="24"/>
    </location>
</feature>
<dbReference type="EC" id="3.8.1.2" evidence="3"/>
<sequence length="257" mass="28017">MTTVKSAILAITFLIASLSSVAQAQKLHPEQENPIPKVIFFDVNETLLDLESMRESVGAALGGRDDLLPLWFSTMLHYSLVESATGRYHQFGKVGVAALMMVAEINDIAITEQDAKKAIVEPLRSLPPHPDVKQGLIALKKAGFTLVSLTNSSNAGVKAQFENAGLLDLFDRRLSVEDIELYKPHLKTYQWAAEQMGIQTDQALMVAAHGWDTAGAKAAGMQAAFIQRPGKVSYPLAIDADYTVKNLTELTDILLKP</sequence>
<evidence type="ECO:0000256" key="4">
    <source>
        <dbReference type="SAM" id="SignalP"/>
    </source>
</evidence>
<keyword evidence="2 3" id="KW-0378">Hydrolase</keyword>
<keyword evidence="6" id="KW-1185">Reference proteome</keyword>
<feature type="chain" id="PRO_5043629532" description="(S)-2-haloacid dehalogenase" evidence="4">
    <location>
        <begin position="25"/>
        <end position="257"/>
    </location>
</feature>